<dbReference type="AlphaFoldDB" id="A0A515D873"/>
<gene>
    <name evidence="9" type="ORF">EUB48_04350</name>
</gene>
<evidence type="ECO:0000256" key="4">
    <source>
        <dbReference type="ARBA" id="ARBA00022764"/>
    </source>
</evidence>
<keyword evidence="5" id="KW-0249">Electron transport</keyword>
<dbReference type="PROSITE" id="PS00196">
    <property type="entry name" value="COPPER_BLUE"/>
    <property type="match status" value="1"/>
</dbReference>
<protein>
    <recommendedName>
        <fullName evidence="8">Blue (type 1) copper domain-containing protein</fullName>
    </recommendedName>
</protein>
<evidence type="ECO:0000256" key="7">
    <source>
        <dbReference type="SAM" id="SignalP"/>
    </source>
</evidence>
<dbReference type="CDD" id="cd04211">
    <property type="entry name" value="Cupredoxin_like_2"/>
    <property type="match status" value="1"/>
</dbReference>
<dbReference type="OrthoDB" id="9816061at2"/>
<keyword evidence="7" id="KW-0732">Signal</keyword>
<keyword evidence="2" id="KW-0813">Transport</keyword>
<dbReference type="Proteomes" id="UP000316798">
    <property type="component" value="Chromosome"/>
</dbReference>
<dbReference type="GO" id="GO:0042597">
    <property type="term" value="C:periplasmic space"/>
    <property type="evidence" value="ECO:0007669"/>
    <property type="project" value="UniProtKB-SubCell"/>
</dbReference>
<dbReference type="PANTHER" id="PTHR38439">
    <property type="entry name" value="AURACYANIN-B"/>
    <property type="match status" value="1"/>
</dbReference>
<keyword evidence="10" id="KW-1185">Reference proteome</keyword>
<dbReference type="PROSITE" id="PS00079">
    <property type="entry name" value="MULTICOPPER_OXIDASE1"/>
    <property type="match status" value="1"/>
</dbReference>
<feature type="domain" description="Blue (type 1) copper" evidence="8">
    <location>
        <begin position="62"/>
        <end position="164"/>
    </location>
</feature>
<evidence type="ECO:0000256" key="3">
    <source>
        <dbReference type="ARBA" id="ARBA00022723"/>
    </source>
</evidence>
<reference evidence="9 10" key="1">
    <citation type="submission" date="2019-01" db="EMBL/GenBank/DDBJ databases">
        <title>Genomic insights into a novel species Rhodoferax sp.</title>
        <authorList>
            <person name="Jin L."/>
        </authorList>
    </citation>
    <scope>NUCLEOTIDE SEQUENCE [LARGE SCALE GENOMIC DNA]</scope>
    <source>
        <strain evidence="9 10">CHu59-6-5</strain>
    </source>
</reference>
<dbReference type="InterPro" id="IPR008972">
    <property type="entry name" value="Cupredoxin"/>
</dbReference>
<organism evidence="9 10">
    <name type="scientific">Rhodoferax sediminis</name>
    <dbReference type="NCBI Taxonomy" id="2509614"/>
    <lineage>
        <taxon>Bacteria</taxon>
        <taxon>Pseudomonadati</taxon>
        <taxon>Pseudomonadota</taxon>
        <taxon>Betaproteobacteria</taxon>
        <taxon>Burkholderiales</taxon>
        <taxon>Comamonadaceae</taxon>
        <taxon>Rhodoferax</taxon>
    </lineage>
</organism>
<keyword evidence="4" id="KW-0574">Periplasm</keyword>
<comment type="subcellular location">
    <subcellularLocation>
        <location evidence="1">Periplasm</location>
    </subcellularLocation>
</comment>
<evidence type="ECO:0000259" key="8">
    <source>
        <dbReference type="Pfam" id="PF00127"/>
    </source>
</evidence>
<dbReference type="PANTHER" id="PTHR38439:SF3">
    <property type="entry name" value="COPPER-RESISTANT CUPROPROTEIN COPI"/>
    <property type="match status" value="1"/>
</dbReference>
<dbReference type="InterPro" id="IPR028871">
    <property type="entry name" value="BlueCu_1_BS"/>
</dbReference>
<keyword evidence="3" id="KW-0479">Metal-binding</keyword>
<evidence type="ECO:0000256" key="5">
    <source>
        <dbReference type="ARBA" id="ARBA00022982"/>
    </source>
</evidence>
<dbReference type="GO" id="GO:0009055">
    <property type="term" value="F:electron transfer activity"/>
    <property type="evidence" value="ECO:0007669"/>
    <property type="project" value="InterPro"/>
</dbReference>
<dbReference type="SUPFAM" id="SSF49503">
    <property type="entry name" value="Cupredoxins"/>
    <property type="match status" value="1"/>
</dbReference>
<dbReference type="Pfam" id="PF00127">
    <property type="entry name" value="Copper-bind"/>
    <property type="match status" value="1"/>
</dbReference>
<evidence type="ECO:0000313" key="9">
    <source>
        <dbReference type="EMBL" id="QDL36612.1"/>
    </source>
</evidence>
<name>A0A515D873_9BURK</name>
<feature type="signal peptide" evidence="7">
    <location>
        <begin position="1"/>
        <end position="23"/>
    </location>
</feature>
<feature type="chain" id="PRO_5022166317" description="Blue (type 1) copper domain-containing protein" evidence="7">
    <location>
        <begin position="24"/>
        <end position="164"/>
    </location>
</feature>
<evidence type="ECO:0000313" key="10">
    <source>
        <dbReference type="Proteomes" id="UP000316798"/>
    </source>
</evidence>
<proteinExistence type="predicted"/>
<dbReference type="KEGG" id="rhf:EUB48_04350"/>
<dbReference type="Gene3D" id="2.60.40.420">
    <property type="entry name" value="Cupredoxins - blue copper proteins"/>
    <property type="match status" value="1"/>
</dbReference>
<dbReference type="RefSeq" id="WP_142817779.1">
    <property type="nucleotide sequence ID" value="NZ_CP035503.1"/>
</dbReference>
<dbReference type="GO" id="GO:0005507">
    <property type="term" value="F:copper ion binding"/>
    <property type="evidence" value="ECO:0007669"/>
    <property type="project" value="InterPro"/>
</dbReference>
<dbReference type="InterPro" id="IPR033138">
    <property type="entry name" value="Cu_oxidase_CS"/>
</dbReference>
<keyword evidence="6" id="KW-0186">Copper</keyword>
<dbReference type="EMBL" id="CP035503">
    <property type="protein sequence ID" value="QDL36612.1"/>
    <property type="molecule type" value="Genomic_DNA"/>
</dbReference>
<accession>A0A515D873</accession>
<evidence type="ECO:0000256" key="2">
    <source>
        <dbReference type="ARBA" id="ARBA00022448"/>
    </source>
</evidence>
<evidence type="ECO:0000256" key="6">
    <source>
        <dbReference type="ARBA" id="ARBA00023008"/>
    </source>
</evidence>
<dbReference type="InterPro" id="IPR000923">
    <property type="entry name" value="BlueCu_1"/>
</dbReference>
<evidence type="ECO:0000256" key="1">
    <source>
        <dbReference type="ARBA" id="ARBA00004418"/>
    </source>
</evidence>
<dbReference type="InterPro" id="IPR050845">
    <property type="entry name" value="Cu-binding_ET"/>
</dbReference>
<sequence>MNTQNPLKAVAFALAFASTATFAHGNAHAPTTAYDAATVEETAFGHAGDPKKVNRVIKLSMSDAMRFTPSDITIKLGQTVKFVISNRGKVLHEMVIGTPEELKEHAALMKKFPEMEHSDANMAHVKPGMSGEIVWEFTKPGEYSFACLVPGHFEAGMVGQVVVK</sequence>